<evidence type="ECO:0000313" key="1">
    <source>
        <dbReference type="EMBL" id="GGB43393.1"/>
    </source>
</evidence>
<dbReference type="RefSeq" id="WP_102416459.1">
    <property type="nucleotide sequence ID" value="NZ_BMJD01000014.1"/>
</dbReference>
<dbReference type="AlphaFoldDB" id="A0A9W5X5Z7"/>
<dbReference type="InterPro" id="IPR008489">
    <property type="entry name" value="DUF771"/>
</dbReference>
<dbReference type="Pfam" id="PF05595">
    <property type="entry name" value="DUF771"/>
    <property type="match status" value="1"/>
</dbReference>
<gene>
    <name evidence="1" type="ORF">GCM10011409_21260</name>
</gene>
<keyword evidence="2" id="KW-1185">Reference proteome</keyword>
<proteinExistence type="predicted"/>
<dbReference type="Proteomes" id="UP000621492">
    <property type="component" value="Unassembled WGS sequence"/>
</dbReference>
<evidence type="ECO:0000313" key="2">
    <source>
        <dbReference type="Proteomes" id="UP000621492"/>
    </source>
</evidence>
<organism evidence="1 2">
    <name type="scientific">Lentibacillus populi</name>
    <dbReference type="NCBI Taxonomy" id="1827502"/>
    <lineage>
        <taxon>Bacteria</taxon>
        <taxon>Bacillati</taxon>
        <taxon>Bacillota</taxon>
        <taxon>Bacilli</taxon>
        <taxon>Bacillales</taxon>
        <taxon>Bacillaceae</taxon>
        <taxon>Lentibacillus</taxon>
    </lineage>
</organism>
<dbReference type="EMBL" id="BMJD01000014">
    <property type="protein sequence ID" value="GGB43393.1"/>
    <property type="molecule type" value="Genomic_DNA"/>
</dbReference>
<protein>
    <recommendedName>
        <fullName evidence="3">DUF771 domain-containing protein</fullName>
    </recommendedName>
</protein>
<reference evidence="1" key="2">
    <citation type="submission" date="2020-09" db="EMBL/GenBank/DDBJ databases">
        <authorList>
            <person name="Sun Q."/>
            <person name="Zhou Y."/>
        </authorList>
    </citation>
    <scope>NUCLEOTIDE SEQUENCE</scope>
    <source>
        <strain evidence="1">CGMCC 1.15454</strain>
    </source>
</reference>
<name>A0A9W5X5Z7_9BACI</name>
<sequence>MQQLNVNLTIPVPTDQVLISKIELEELQQESLSGVYWNMKDLSKRINKSDRWIKDNILYRPRFKKILDTENGGFVYYPKNQGQTWSFQAKEMARFLDKHFIQIFGGETK</sequence>
<comment type="caution">
    <text evidence="1">The sequence shown here is derived from an EMBL/GenBank/DDBJ whole genome shotgun (WGS) entry which is preliminary data.</text>
</comment>
<reference evidence="1" key="1">
    <citation type="journal article" date="2014" name="Int. J. Syst. Evol. Microbiol.">
        <title>Complete genome sequence of Corynebacterium casei LMG S-19264T (=DSM 44701T), isolated from a smear-ripened cheese.</title>
        <authorList>
            <consortium name="US DOE Joint Genome Institute (JGI-PGF)"/>
            <person name="Walter F."/>
            <person name="Albersmeier A."/>
            <person name="Kalinowski J."/>
            <person name="Ruckert C."/>
        </authorList>
    </citation>
    <scope>NUCLEOTIDE SEQUENCE</scope>
    <source>
        <strain evidence="1">CGMCC 1.15454</strain>
    </source>
</reference>
<evidence type="ECO:0008006" key="3">
    <source>
        <dbReference type="Google" id="ProtNLM"/>
    </source>
</evidence>
<accession>A0A9W5X5Z7</accession>